<protein>
    <submittedName>
        <fullName evidence="3">Uncharacterized protein</fullName>
    </submittedName>
</protein>
<feature type="region of interest" description="Disordered" evidence="1">
    <location>
        <begin position="187"/>
        <end position="225"/>
    </location>
</feature>
<evidence type="ECO:0000256" key="1">
    <source>
        <dbReference type="SAM" id="MobiDB-lite"/>
    </source>
</evidence>
<dbReference type="WBParaSite" id="SMUV_0000228401-mRNA-1">
    <property type="protein sequence ID" value="SMUV_0000228401-mRNA-1"/>
    <property type="gene ID" value="SMUV_0000228401"/>
</dbReference>
<reference evidence="3" key="1">
    <citation type="submission" date="2017-02" db="UniProtKB">
        <authorList>
            <consortium name="WormBaseParasite"/>
        </authorList>
    </citation>
    <scope>IDENTIFICATION</scope>
</reference>
<keyword evidence="2" id="KW-1185">Reference proteome</keyword>
<accession>A0A0N5ADM3</accession>
<dbReference type="AlphaFoldDB" id="A0A0N5ADM3"/>
<dbReference type="STRING" id="451379.A0A0N5ADM3"/>
<proteinExistence type="predicted"/>
<feature type="region of interest" description="Disordered" evidence="1">
    <location>
        <begin position="89"/>
        <end position="120"/>
    </location>
</feature>
<evidence type="ECO:0000313" key="2">
    <source>
        <dbReference type="Proteomes" id="UP000046393"/>
    </source>
</evidence>
<feature type="compositionally biased region" description="Basic and acidic residues" evidence="1">
    <location>
        <begin position="215"/>
        <end position="225"/>
    </location>
</feature>
<name>A0A0N5ADM3_9BILA</name>
<sequence length="225" mass="24719">MCVSIMQMRVENQYMAALQIIEEEQLTNLNITSNTPQNVFPVSPTDTTVEGGDQVHPPRTPISSQTANLLARTAYGIRWREKIPFNEGGHITPSSGDFGSSERLPTVSSNSGYRISHPSPPIPPPVLGVFIARTRSLNKRPKSSIRRVEEELLTNAECETKDEPAETTPLPTPIAQTILKSPAQLSVITESTDEDASDTLQKKRSDIQRPSQLKATKEDSGNINT</sequence>
<dbReference type="Proteomes" id="UP000046393">
    <property type="component" value="Unplaced"/>
</dbReference>
<evidence type="ECO:0000313" key="3">
    <source>
        <dbReference type="WBParaSite" id="SMUV_0000228401-mRNA-1"/>
    </source>
</evidence>
<organism evidence="2 3">
    <name type="scientific">Syphacia muris</name>
    <dbReference type="NCBI Taxonomy" id="451379"/>
    <lineage>
        <taxon>Eukaryota</taxon>
        <taxon>Metazoa</taxon>
        <taxon>Ecdysozoa</taxon>
        <taxon>Nematoda</taxon>
        <taxon>Chromadorea</taxon>
        <taxon>Rhabditida</taxon>
        <taxon>Spirurina</taxon>
        <taxon>Oxyuridomorpha</taxon>
        <taxon>Oxyuroidea</taxon>
        <taxon>Oxyuridae</taxon>
        <taxon>Syphacia</taxon>
    </lineage>
</organism>